<reference evidence="1 2" key="1">
    <citation type="submission" date="2013-02" db="EMBL/GenBank/DDBJ databases">
        <authorList>
            <person name="Genoscope - CEA"/>
        </authorList>
    </citation>
    <scope>NUCLEOTIDE SEQUENCE [LARGE SCALE GENOMIC DNA]</scope>
    <source>
        <strain evidence="1 2">STM 2683</strain>
    </source>
</reference>
<protein>
    <submittedName>
        <fullName evidence="1">Uncharacterized protein</fullName>
    </submittedName>
</protein>
<gene>
    <name evidence="1" type="ORF">MESS2_890001</name>
</gene>
<proteinExistence type="predicted"/>
<dbReference type="EMBL" id="CAUM01000160">
    <property type="protein sequence ID" value="CCV09192.1"/>
    <property type="molecule type" value="Genomic_DNA"/>
</dbReference>
<name>M5EYD2_9HYPH</name>
<evidence type="ECO:0000313" key="2">
    <source>
        <dbReference type="Proteomes" id="UP000012062"/>
    </source>
</evidence>
<organism evidence="1 2">
    <name type="scientific">Mesorhizobium metallidurans STM 2683</name>
    <dbReference type="NCBI Taxonomy" id="1297569"/>
    <lineage>
        <taxon>Bacteria</taxon>
        <taxon>Pseudomonadati</taxon>
        <taxon>Pseudomonadota</taxon>
        <taxon>Alphaproteobacteria</taxon>
        <taxon>Hyphomicrobiales</taxon>
        <taxon>Phyllobacteriaceae</taxon>
        <taxon>Mesorhizobium</taxon>
    </lineage>
</organism>
<dbReference type="Proteomes" id="UP000012062">
    <property type="component" value="Unassembled WGS sequence"/>
</dbReference>
<accession>M5EYD2</accession>
<evidence type="ECO:0000313" key="1">
    <source>
        <dbReference type="EMBL" id="CCV09192.1"/>
    </source>
</evidence>
<comment type="caution">
    <text evidence="1">The sequence shown here is derived from an EMBL/GenBank/DDBJ whole genome shotgun (WGS) entry which is preliminary data.</text>
</comment>
<sequence length="60" mass="6251">MLALVRRTGSAGSNEAIRLEAKALQDAADGSGRDADFGSDLLASLLATARLRPARQWPAA</sequence>
<dbReference type="AlphaFoldDB" id="M5EYD2"/>
<keyword evidence="2" id="KW-1185">Reference proteome</keyword>